<reference evidence="1 2" key="2">
    <citation type="submission" date="2018-08" db="EMBL/GenBank/DDBJ databases">
        <authorList>
            <person name="Laetsch R D."/>
            <person name="Stevens L."/>
            <person name="Kumar S."/>
            <person name="Blaxter L. M."/>
        </authorList>
    </citation>
    <scope>NUCLEOTIDE SEQUENCE [LARGE SCALE GENOMIC DNA]</scope>
</reference>
<dbReference type="Proteomes" id="UP000271087">
    <property type="component" value="Unassembled WGS sequence"/>
</dbReference>
<evidence type="ECO:0000313" key="1">
    <source>
        <dbReference type="EMBL" id="VDK69118.1"/>
    </source>
</evidence>
<organism evidence="3">
    <name type="scientific">Onchocerca ochengi</name>
    <name type="common">Filarial nematode worm</name>
    <dbReference type="NCBI Taxonomy" id="42157"/>
    <lineage>
        <taxon>Eukaryota</taxon>
        <taxon>Metazoa</taxon>
        <taxon>Ecdysozoa</taxon>
        <taxon>Nematoda</taxon>
        <taxon>Chromadorea</taxon>
        <taxon>Rhabditida</taxon>
        <taxon>Spirurina</taxon>
        <taxon>Spiruromorpha</taxon>
        <taxon>Filarioidea</taxon>
        <taxon>Onchocercidae</taxon>
        <taxon>Onchocerca</taxon>
    </lineage>
</organism>
<evidence type="ECO:0000313" key="3">
    <source>
        <dbReference type="WBParaSite" id="nOo.2.0.1.t03430-RA"/>
    </source>
</evidence>
<accession>A0A182E5Z4</accession>
<keyword evidence="2" id="KW-1185">Reference proteome</keyword>
<sequence length="35" mass="3956">MLTITVVDHNISTYAVATYSDQLEYKVILLIVDGR</sequence>
<protein>
    <submittedName>
        <fullName evidence="3">Cadherin domain-containing protein</fullName>
    </submittedName>
</protein>
<gene>
    <name evidence="1" type="ORF">NOO_LOCUS3430</name>
</gene>
<name>A0A182E5Z4_ONCOC</name>
<dbReference type="AlphaFoldDB" id="A0A182E5Z4"/>
<reference evidence="3" key="1">
    <citation type="submission" date="2016-06" db="UniProtKB">
        <authorList>
            <consortium name="WormBaseParasite"/>
        </authorList>
    </citation>
    <scope>IDENTIFICATION</scope>
</reference>
<evidence type="ECO:0000313" key="2">
    <source>
        <dbReference type="Proteomes" id="UP000271087"/>
    </source>
</evidence>
<dbReference type="EMBL" id="UYRW01000651">
    <property type="protein sequence ID" value="VDK69118.1"/>
    <property type="molecule type" value="Genomic_DNA"/>
</dbReference>
<proteinExistence type="predicted"/>
<dbReference type="WBParaSite" id="nOo.2.0.1.t03430-RA">
    <property type="protein sequence ID" value="nOo.2.0.1.t03430-RA"/>
    <property type="gene ID" value="nOo.2.0.1.g03430"/>
</dbReference>